<dbReference type="InterPro" id="IPR005184">
    <property type="entry name" value="DUF306_Meta_HslJ"/>
</dbReference>
<dbReference type="Proteomes" id="UP001550535">
    <property type="component" value="Unassembled WGS sequence"/>
</dbReference>
<keyword evidence="4" id="KW-1185">Reference proteome</keyword>
<sequence length="259" mass="27197">MAALFARSAPLVLVALCAIAACSRGEPDRGDEPTPVGRTFLSTDVEGTPIPGGGPLTISFTEDRVAADAGCNKFTGAVSLDDQVLHVSGLATTLMACEDERYGADEWLSGLLNSRPAWRLDGSRLTLRSPDRTVTLLDKKVAQPDKPVKGTSWLVTALITDNSRIRSRAIDEAQPTLTIAEDGSVSGSTGCNRLTGSAEVSGTRITFRIATTKMLCSPEVMEVDQSVLKALDGKTTATVDAGTLTLRNDNGAGLVLHAP</sequence>
<accession>A0ABV2X8D7</accession>
<evidence type="ECO:0000313" key="3">
    <source>
        <dbReference type="EMBL" id="MEU2122136.1"/>
    </source>
</evidence>
<dbReference type="PROSITE" id="PS51257">
    <property type="entry name" value="PROKAR_LIPOPROTEIN"/>
    <property type="match status" value="1"/>
</dbReference>
<dbReference type="EMBL" id="JBEYBR010000019">
    <property type="protein sequence ID" value="MEU2122136.1"/>
    <property type="molecule type" value="Genomic_DNA"/>
</dbReference>
<protein>
    <submittedName>
        <fullName evidence="3">META domain-containing protein</fullName>
    </submittedName>
</protein>
<reference evidence="3 4" key="1">
    <citation type="submission" date="2024-06" db="EMBL/GenBank/DDBJ databases">
        <title>The Natural Products Discovery Center: Release of the First 8490 Sequenced Strains for Exploring Actinobacteria Biosynthetic Diversity.</title>
        <authorList>
            <person name="Kalkreuter E."/>
            <person name="Kautsar S.A."/>
            <person name="Yang D."/>
            <person name="Bader C.D."/>
            <person name="Teijaro C.N."/>
            <person name="Fluegel L."/>
            <person name="Davis C.M."/>
            <person name="Simpson J.R."/>
            <person name="Lauterbach L."/>
            <person name="Steele A.D."/>
            <person name="Gui C."/>
            <person name="Meng S."/>
            <person name="Li G."/>
            <person name="Viehrig K."/>
            <person name="Ye F."/>
            <person name="Su P."/>
            <person name="Kiefer A.F."/>
            <person name="Nichols A."/>
            <person name="Cepeda A.J."/>
            <person name="Yan W."/>
            <person name="Fan B."/>
            <person name="Jiang Y."/>
            <person name="Adhikari A."/>
            <person name="Zheng C.-J."/>
            <person name="Schuster L."/>
            <person name="Cowan T.M."/>
            <person name="Smanski M.J."/>
            <person name="Chevrette M.G."/>
            <person name="De Carvalho L.P.S."/>
            <person name="Shen B."/>
        </authorList>
    </citation>
    <scope>NUCLEOTIDE SEQUENCE [LARGE SCALE GENOMIC DNA]</scope>
    <source>
        <strain evidence="3 4">NPDC019434</strain>
    </source>
</reference>
<dbReference type="InterPro" id="IPR053147">
    <property type="entry name" value="Hsp_HslJ-like"/>
</dbReference>
<dbReference type="InterPro" id="IPR038670">
    <property type="entry name" value="HslJ-like_sf"/>
</dbReference>
<keyword evidence="1" id="KW-0732">Signal</keyword>
<evidence type="ECO:0000259" key="2">
    <source>
        <dbReference type="Pfam" id="PF03724"/>
    </source>
</evidence>
<name>A0ABV2X8D7_9NOCA</name>
<organism evidence="3 4">
    <name type="scientific">Nocardia niwae</name>
    <dbReference type="NCBI Taxonomy" id="626084"/>
    <lineage>
        <taxon>Bacteria</taxon>
        <taxon>Bacillati</taxon>
        <taxon>Actinomycetota</taxon>
        <taxon>Actinomycetes</taxon>
        <taxon>Mycobacteriales</taxon>
        <taxon>Nocardiaceae</taxon>
        <taxon>Nocardia</taxon>
    </lineage>
</organism>
<proteinExistence type="predicted"/>
<dbReference type="RefSeq" id="WP_357801753.1">
    <property type="nucleotide sequence ID" value="NZ_JBEYBM010000001.1"/>
</dbReference>
<dbReference type="PANTHER" id="PTHR35535">
    <property type="entry name" value="HEAT SHOCK PROTEIN HSLJ"/>
    <property type="match status" value="1"/>
</dbReference>
<gene>
    <name evidence="3" type="ORF">ABZ507_09905</name>
</gene>
<dbReference type="Gene3D" id="2.40.128.270">
    <property type="match status" value="2"/>
</dbReference>
<evidence type="ECO:0000313" key="4">
    <source>
        <dbReference type="Proteomes" id="UP001550535"/>
    </source>
</evidence>
<comment type="caution">
    <text evidence="3">The sequence shown here is derived from an EMBL/GenBank/DDBJ whole genome shotgun (WGS) entry which is preliminary data.</text>
</comment>
<feature type="domain" description="DUF306" evidence="2">
    <location>
        <begin position="147"/>
        <end position="254"/>
    </location>
</feature>
<feature type="chain" id="PRO_5046121876" evidence="1">
    <location>
        <begin position="21"/>
        <end position="259"/>
    </location>
</feature>
<dbReference type="Pfam" id="PF03724">
    <property type="entry name" value="META"/>
    <property type="match status" value="2"/>
</dbReference>
<feature type="domain" description="DUF306" evidence="2">
    <location>
        <begin position="37"/>
        <end position="135"/>
    </location>
</feature>
<feature type="signal peptide" evidence="1">
    <location>
        <begin position="1"/>
        <end position="20"/>
    </location>
</feature>
<dbReference type="PANTHER" id="PTHR35535:SF2">
    <property type="entry name" value="DUF306 DOMAIN-CONTAINING PROTEIN"/>
    <property type="match status" value="1"/>
</dbReference>
<evidence type="ECO:0000256" key="1">
    <source>
        <dbReference type="SAM" id="SignalP"/>
    </source>
</evidence>